<accession>A0ABR1EP41</accession>
<reference evidence="1 2" key="1">
    <citation type="submission" date="2023-08" db="EMBL/GenBank/DDBJ databases">
        <title>A Necator americanus chromosomal reference genome.</title>
        <authorList>
            <person name="Ilik V."/>
            <person name="Petrzelkova K.J."/>
            <person name="Pardy F."/>
            <person name="Fuh T."/>
            <person name="Niatou-Singa F.S."/>
            <person name="Gouil Q."/>
            <person name="Baker L."/>
            <person name="Ritchie M.E."/>
            <person name="Jex A.R."/>
            <person name="Gazzola D."/>
            <person name="Li H."/>
            <person name="Toshio Fujiwara R."/>
            <person name="Zhan B."/>
            <person name="Aroian R.V."/>
            <person name="Pafco B."/>
            <person name="Schwarz E.M."/>
        </authorList>
    </citation>
    <scope>NUCLEOTIDE SEQUENCE [LARGE SCALE GENOMIC DNA]</scope>
    <source>
        <strain evidence="1 2">Aroian</strain>
        <tissue evidence="1">Whole animal</tissue>
    </source>
</reference>
<organism evidence="1 2">
    <name type="scientific">Necator americanus</name>
    <name type="common">Human hookworm</name>
    <dbReference type="NCBI Taxonomy" id="51031"/>
    <lineage>
        <taxon>Eukaryota</taxon>
        <taxon>Metazoa</taxon>
        <taxon>Ecdysozoa</taxon>
        <taxon>Nematoda</taxon>
        <taxon>Chromadorea</taxon>
        <taxon>Rhabditida</taxon>
        <taxon>Rhabditina</taxon>
        <taxon>Rhabditomorpha</taxon>
        <taxon>Strongyloidea</taxon>
        <taxon>Ancylostomatidae</taxon>
        <taxon>Bunostominae</taxon>
        <taxon>Necator</taxon>
    </lineage>
</organism>
<sequence>MGTVTVADGMTEAEVGSLFEHVKRYLPSFHTEDFMTDDTNTFWKGYNKAMKRNAKATLINRDLFEPFFRKMKEICLVRNRNVFVAKYTLILGYLRKNEESVLSSYMENSWSDRVDQWAAFGWLGSCVNTSMLCERFHKTPKHEMLEGKANKESGLKEGKYRLQQHHKAPTLAVNKYHGQRHLVCRCCWSWNLGSEGQWKLILRGRTILSMRRGKMDVLHAHMLTPALVPRISVIRSSRTPLAAKLWVVIVFDRDVGVEEISRSSPDIQDGNRDLLQGIEMEKASIREDVIKIMRRPTEGAQMSMEQTLRNLERLRKTTDSLADNAEGATTTCALHAAQMFLLSAIFKLLLRYGNYRSEPICARRSKLCDESHCWTFGTARKKRTLSNMRRLDAYRMYQQQRVPSRWNRVRQQ</sequence>
<proteinExistence type="predicted"/>
<dbReference type="EMBL" id="JAVFWL010000006">
    <property type="protein sequence ID" value="KAK6764408.1"/>
    <property type="molecule type" value="Genomic_DNA"/>
</dbReference>
<keyword evidence="2" id="KW-1185">Reference proteome</keyword>
<name>A0ABR1EP41_NECAM</name>
<evidence type="ECO:0000313" key="1">
    <source>
        <dbReference type="EMBL" id="KAK6764408.1"/>
    </source>
</evidence>
<comment type="caution">
    <text evidence="1">The sequence shown here is derived from an EMBL/GenBank/DDBJ whole genome shotgun (WGS) entry which is preliminary data.</text>
</comment>
<gene>
    <name evidence="1" type="primary">Necator_chrX.g24819</name>
    <name evidence="1" type="ORF">RB195_024654</name>
</gene>
<evidence type="ECO:0000313" key="2">
    <source>
        <dbReference type="Proteomes" id="UP001303046"/>
    </source>
</evidence>
<protein>
    <submittedName>
        <fullName evidence="1">Uncharacterized protein</fullName>
    </submittedName>
</protein>
<dbReference type="Proteomes" id="UP001303046">
    <property type="component" value="Unassembled WGS sequence"/>
</dbReference>